<sequence>MKKAKEVIFDNYTRNTSMPSKRVNRKNLEAERKSLPVFAYRKDIIESVKNNPTTIIVGETGSGKTTQIAQYLLESGYFNDGVIGITQPRRVAAITVAKRVAEERGTELGDEVGYSVRFDECTSMNTCIKFLTDGMLLREAMLDRELSQYSVLILDEAHERSLQTDILCSFIRYVQQSRKIRLIVMSATIQCELFENFFYPNHSGSNFPNHIIQIKGRTFPVEIYYTPTPEPDYLEAALIAILQIHLDLPTGDILVFLTGQEEIESLAEMLEEKLPLFPKDAKSLLIYPLYAALPPEQQLAVFTPTPPDSRKVILSTNIAESSVTIQGIKYVVDSGMIKIRVSQTTTGLESLLVTPVSKSHAWQRSGRAGRESAGKCFRLFPEDAFLALPEDAVPEIQRCNLSSMILQLKTMGIEDVLGFHYLQAPSRDSLKRSLEQLLLLGALDRRSGSLTKLGREMALLPLDPLYSRLLILSKEYHCSAEILDIVSILSVENVFYSPREEREKANVSHKRFASVYGDHLTYLNVFHAYREEKGNVQWCHDNYINSRSMKTAVEIRKQLVGYCQKIGIEEISCEGEFDQVRRCLAAGMFVQVANRVKEVVKNSRCEYQTIIGHKTAAIHPASVLFQRKPYPDAIQELVYTTKEYFRGVTAIEAAWLPELIPEWFSSKSNLDVCLINSVHSLL</sequence>
<proteinExistence type="inferred from homology"/>
<evidence type="ECO:0000256" key="3">
    <source>
        <dbReference type="ARBA" id="ARBA00022741"/>
    </source>
</evidence>
<gene>
    <name evidence="10" type="ORF">GSBLH_T00002831001</name>
</gene>
<dbReference type="Pfam" id="PF04408">
    <property type="entry name" value="WHD_HA2"/>
    <property type="match status" value="1"/>
</dbReference>
<dbReference type="SMART" id="SM00847">
    <property type="entry name" value="HA2"/>
    <property type="match status" value="1"/>
</dbReference>
<dbReference type="InterPro" id="IPR002464">
    <property type="entry name" value="DNA/RNA_helicase_DEAH_CS"/>
</dbReference>
<evidence type="ECO:0000313" key="10">
    <source>
        <dbReference type="EMBL" id="CBK22756.2"/>
    </source>
</evidence>
<dbReference type="PROSITE" id="PS00690">
    <property type="entry name" value="DEAH_ATP_HELICASE"/>
    <property type="match status" value="1"/>
</dbReference>
<dbReference type="PANTHER" id="PTHR18934">
    <property type="entry name" value="ATP-DEPENDENT RNA HELICASE"/>
    <property type="match status" value="1"/>
</dbReference>
<dbReference type="Pfam" id="PF07717">
    <property type="entry name" value="OB_NTP_bind"/>
    <property type="match status" value="1"/>
</dbReference>
<dbReference type="EC" id="3.6.4.13" evidence="2"/>
<dbReference type="GO" id="GO:0005524">
    <property type="term" value="F:ATP binding"/>
    <property type="evidence" value="ECO:0007669"/>
    <property type="project" value="UniProtKB-KW"/>
</dbReference>
<dbReference type="PROSITE" id="PS51194">
    <property type="entry name" value="HELICASE_CTER"/>
    <property type="match status" value="1"/>
</dbReference>
<dbReference type="InterPro" id="IPR048333">
    <property type="entry name" value="HA2_WH"/>
</dbReference>
<dbReference type="PANTHER" id="PTHR18934:SF118">
    <property type="entry name" value="ATP-DEPENDENT RNA HELICASE DHX33"/>
    <property type="match status" value="1"/>
</dbReference>
<name>D8M333_BLAHO</name>
<evidence type="ECO:0000256" key="4">
    <source>
        <dbReference type="ARBA" id="ARBA00022801"/>
    </source>
</evidence>
<dbReference type="CDD" id="cd18791">
    <property type="entry name" value="SF2_C_RHA"/>
    <property type="match status" value="1"/>
</dbReference>
<organism evidence="10">
    <name type="scientific">Blastocystis hominis</name>
    <dbReference type="NCBI Taxonomy" id="12968"/>
    <lineage>
        <taxon>Eukaryota</taxon>
        <taxon>Sar</taxon>
        <taxon>Stramenopiles</taxon>
        <taxon>Bigyra</taxon>
        <taxon>Opalozoa</taxon>
        <taxon>Opalinata</taxon>
        <taxon>Blastocystidae</taxon>
        <taxon>Blastocystis</taxon>
    </lineage>
</organism>
<evidence type="ECO:0000259" key="9">
    <source>
        <dbReference type="PROSITE" id="PS51194"/>
    </source>
</evidence>
<dbReference type="FunFam" id="3.40.50.300:FF:000145">
    <property type="entry name" value="probable ATP-dependent RNA helicase DHX40"/>
    <property type="match status" value="1"/>
</dbReference>
<dbReference type="PROSITE" id="PS51192">
    <property type="entry name" value="HELICASE_ATP_BIND_1"/>
    <property type="match status" value="1"/>
</dbReference>
<dbReference type="SMART" id="SM00490">
    <property type="entry name" value="HELICc"/>
    <property type="match status" value="1"/>
</dbReference>
<dbReference type="Gene3D" id="1.20.120.1080">
    <property type="match status" value="1"/>
</dbReference>
<evidence type="ECO:0000256" key="7">
    <source>
        <dbReference type="ARBA" id="ARBA00047984"/>
    </source>
</evidence>
<dbReference type="GO" id="GO:0005730">
    <property type="term" value="C:nucleolus"/>
    <property type="evidence" value="ECO:0007669"/>
    <property type="project" value="TreeGrafter"/>
</dbReference>
<dbReference type="Pfam" id="PF00270">
    <property type="entry name" value="DEAD"/>
    <property type="match status" value="1"/>
</dbReference>
<dbReference type="Pfam" id="PF21010">
    <property type="entry name" value="HA2_C"/>
    <property type="match status" value="1"/>
</dbReference>
<reference evidence="10" key="1">
    <citation type="submission" date="2010-02" db="EMBL/GenBank/DDBJ databases">
        <title>Sequencing and annotation of the Blastocystis hominis genome.</title>
        <authorList>
            <person name="Wincker P."/>
        </authorList>
    </citation>
    <scope>NUCLEOTIDE SEQUENCE</scope>
    <source>
        <strain evidence="10">Singapore isolate B</strain>
    </source>
</reference>
<keyword evidence="11" id="KW-1185">Reference proteome</keyword>
<dbReference type="OrthoDB" id="10253254at2759"/>
<dbReference type="Pfam" id="PF00271">
    <property type="entry name" value="Helicase_C"/>
    <property type="match status" value="1"/>
</dbReference>
<comment type="catalytic activity">
    <reaction evidence="7">
        <text>ATP + H2O = ADP + phosphate + H(+)</text>
        <dbReference type="Rhea" id="RHEA:13065"/>
        <dbReference type="ChEBI" id="CHEBI:15377"/>
        <dbReference type="ChEBI" id="CHEBI:15378"/>
        <dbReference type="ChEBI" id="CHEBI:30616"/>
        <dbReference type="ChEBI" id="CHEBI:43474"/>
        <dbReference type="ChEBI" id="CHEBI:456216"/>
        <dbReference type="EC" id="3.6.4.13"/>
    </reaction>
</comment>
<evidence type="ECO:0000256" key="6">
    <source>
        <dbReference type="ARBA" id="ARBA00022840"/>
    </source>
</evidence>
<keyword evidence="3" id="KW-0547">Nucleotide-binding</keyword>
<comment type="similarity">
    <text evidence="1">Belongs to the DEAD box helicase family. DEAH subfamily.</text>
</comment>
<dbReference type="GO" id="GO:0016787">
    <property type="term" value="F:hydrolase activity"/>
    <property type="evidence" value="ECO:0007669"/>
    <property type="project" value="UniProtKB-KW"/>
</dbReference>
<dbReference type="GeneID" id="24919971"/>
<dbReference type="GO" id="GO:0003724">
    <property type="term" value="F:RNA helicase activity"/>
    <property type="evidence" value="ECO:0007669"/>
    <property type="project" value="UniProtKB-EC"/>
</dbReference>
<keyword evidence="6" id="KW-0067">ATP-binding</keyword>
<evidence type="ECO:0000259" key="8">
    <source>
        <dbReference type="PROSITE" id="PS51192"/>
    </source>
</evidence>
<dbReference type="InterPro" id="IPR027417">
    <property type="entry name" value="P-loop_NTPase"/>
</dbReference>
<dbReference type="InterPro" id="IPR007502">
    <property type="entry name" value="Helicase-assoc_dom"/>
</dbReference>
<dbReference type="RefSeq" id="XP_012896804.1">
    <property type="nucleotide sequence ID" value="XM_013041350.1"/>
</dbReference>
<evidence type="ECO:0000256" key="1">
    <source>
        <dbReference type="ARBA" id="ARBA00008792"/>
    </source>
</evidence>
<protein>
    <recommendedName>
        <fullName evidence="2">RNA helicase</fullName>
        <ecNumber evidence="2">3.6.4.13</ecNumber>
    </recommendedName>
</protein>
<evidence type="ECO:0000256" key="2">
    <source>
        <dbReference type="ARBA" id="ARBA00012552"/>
    </source>
</evidence>
<dbReference type="InterPro" id="IPR001650">
    <property type="entry name" value="Helicase_C-like"/>
</dbReference>
<keyword evidence="4" id="KW-0378">Hydrolase</keyword>
<dbReference type="GO" id="GO:0003725">
    <property type="term" value="F:double-stranded RNA binding"/>
    <property type="evidence" value="ECO:0007669"/>
    <property type="project" value="TreeGrafter"/>
</dbReference>
<dbReference type="EMBL" id="FN668650">
    <property type="protein sequence ID" value="CBK22756.2"/>
    <property type="molecule type" value="Genomic_DNA"/>
</dbReference>
<dbReference type="InterPro" id="IPR011709">
    <property type="entry name" value="DEAD-box_helicase_OB_fold"/>
</dbReference>
<dbReference type="SMART" id="SM00487">
    <property type="entry name" value="DEXDc"/>
    <property type="match status" value="1"/>
</dbReference>
<dbReference type="AlphaFoldDB" id="D8M333"/>
<accession>D8M333</accession>
<dbReference type="InterPro" id="IPR003593">
    <property type="entry name" value="AAA+_ATPase"/>
</dbReference>
<dbReference type="SMART" id="SM00382">
    <property type="entry name" value="AAA"/>
    <property type="match status" value="1"/>
</dbReference>
<keyword evidence="5" id="KW-0347">Helicase</keyword>
<dbReference type="Gene3D" id="3.40.50.300">
    <property type="entry name" value="P-loop containing nucleotide triphosphate hydrolases"/>
    <property type="match status" value="2"/>
</dbReference>
<dbReference type="InParanoid" id="D8M333"/>
<dbReference type="FunFam" id="3.40.50.300:FF:000578">
    <property type="entry name" value="probable ATP-dependent RNA helicase DHX35"/>
    <property type="match status" value="1"/>
</dbReference>
<feature type="domain" description="Helicase ATP-binding" evidence="8">
    <location>
        <begin position="45"/>
        <end position="207"/>
    </location>
</feature>
<feature type="domain" description="Helicase C-terminal" evidence="9">
    <location>
        <begin position="240"/>
        <end position="412"/>
    </location>
</feature>
<dbReference type="GO" id="GO:0045943">
    <property type="term" value="P:positive regulation of transcription by RNA polymerase I"/>
    <property type="evidence" value="ECO:0007669"/>
    <property type="project" value="TreeGrafter"/>
</dbReference>
<evidence type="ECO:0000313" key="11">
    <source>
        <dbReference type="Proteomes" id="UP000008312"/>
    </source>
</evidence>
<dbReference type="SUPFAM" id="SSF52540">
    <property type="entry name" value="P-loop containing nucleoside triphosphate hydrolases"/>
    <property type="match status" value="1"/>
</dbReference>
<dbReference type="InterPro" id="IPR014001">
    <property type="entry name" value="Helicase_ATP-bd"/>
</dbReference>
<dbReference type="Proteomes" id="UP000008312">
    <property type="component" value="Unassembled WGS sequence"/>
</dbReference>
<evidence type="ECO:0000256" key="5">
    <source>
        <dbReference type="ARBA" id="ARBA00022806"/>
    </source>
</evidence>
<dbReference type="OMA" id="CHENFLH"/>
<dbReference type="InterPro" id="IPR011545">
    <property type="entry name" value="DEAD/DEAH_box_helicase_dom"/>
</dbReference>